<organism evidence="2 3">
    <name type="scientific">Cryobacterium serini</name>
    <dbReference type="NCBI Taxonomy" id="1259201"/>
    <lineage>
        <taxon>Bacteria</taxon>
        <taxon>Bacillati</taxon>
        <taxon>Actinomycetota</taxon>
        <taxon>Actinomycetes</taxon>
        <taxon>Micrococcales</taxon>
        <taxon>Microbacteriaceae</taxon>
        <taxon>Cryobacterium</taxon>
    </lineage>
</organism>
<keyword evidence="1" id="KW-0472">Membrane</keyword>
<keyword evidence="1" id="KW-1133">Transmembrane helix</keyword>
<feature type="transmembrane region" description="Helical" evidence="1">
    <location>
        <begin position="35"/>
        <end position="52"/>
    </location>
</feature>
<evidence type="ECO:0000256" key="1">
    <source>
        <dbReference type="SAM" id="Phobius"/>
    </source>
</evidence>
<feature type="transmembrane region" description="Helical" evidence="1">
    <location>
        <begin position="118"/>
        <end position="139"/>
    </location>
</feature>
<accession>A0A4R9BLK9</accession>
<comment type="caution">
    <text evidence="2">The sequence shown here is derived from an EMBL/GenBank/DDBJ whole genome shotgun (WGS) entry which is preliminary data.</text>
</comment>
<proteinExistence type="predicted"/>
<gene>
    <name evidence="2" type="ORF">E3T51_12245</name>
</gene>
<feature type="transmembrane region" description="Helical" evidence="1">
    <location>
        <begin position="95"/>
        <end position="112"/>
    </location>
</feature>
<keyword evidence="1" id="KW-0812">Transmembrane</keyword>
<evidence type="ECO:0000313" key="3">
    <source>
        <dbReference type="Proteomes" id="UP000297626"/>
    </source>
</evidence>
<dbReference type="RefSeq" id="WP_134530078.1">
    <property type="nucleotide sequence ID" value="NZ_SOHN01000016.1"/>
</dbReference>
<dbReference type="Proteomes" id="UP000297626">
    <property type="component" value="Unassembled WGS sequence"/>
</dbReference>
<evidence type="ECO:0000313" key="2">
    <source>
        <dbReference type="EMBL" id="TFD85927.1"/>
    </source>
</evidence>
<dbReference type="AlphaFoldDB" id="A0A4R9BLK9"/>
<sequence>MLNEERVPISANDALKSAHAAEDAMRLRARSIRPFIATVGLASGATTAAVLLPELWTFVVSIGAFVAIITSIWLFQRSGPRRLIAQPGQHIAGRLVLVAVMFMFPIGGLVIGTLTENVWPVVVLALALPFIALVIPWWWERNLPTTVAGA</sequence>
<dbReference type="EMBL" id="SOHN01000016">
    <property type="protein sequence ID" value="TFD85927.1"/>
    <property type="molecule type" value="Genomic_DNA"/>
</dbReference>
<protein>
    <submittedName>
        <fullName evidence="2">Uncharacterized protein</fullName>
    </submittedName>
</protein>
<reference evidence="2 3" key="1">
    <citation type="submission" date="2019-03" db="EMBL/GenBank/DDBJ databases">
        <title>Genomics of glacier-inhabiting Cryobacterium strains.</title>
        <authorList>
            <person name="Liu Q."/>
            <person name="Xin Y.-H."/>
        </authorList>
    </citation>
    <scope>NUCLEOTIDE SEQUENCE [LARGE SCALE GENOMIC DNA]</scope>
    <source>
        <strain evidence="2 3">Sr54</strain>
    </source>
</reference>
<keyword evidence="3" id="KW-1185">Reference proteome</keyword>
<name>A0A4R9BLK9_9MICO</name>
<feature type="transmembrane region" description="Helical" evidence="1">
    <location>
        <begin position="58"/>
        <end position="75"/>
    </location>
</feature>